<gene>
    <name evidence="7" type="ORF">JP75_18665</name>
</gene>
<dbReference type="EMBL" id="JQGC01000019">
    <property type="protein sequence ID" value="KFL29822.1"/>
    <property type="molecule type" value="Genomic_DNA"/>
</dbReference>
<sequence>MKKSTARAGILAVVAGVLMAASTFTAYGQDSTVRVAFGALPAVLDPFQAATPPYSIANRAIYSYVTQVSATPDGKVETTPGIAESWSQINPTTWEFKLRAGLAFSNGEPLDAAAVKASADYLLNPENAKGLLGALSMIAGVTVVDAATVRFETKTPDGIFPRRLAALAVVPPVAFMADPQKFMAAPIGSGPWMVEKWVPNESLTLVPNPDTVGAEPKSDRLEFRAIPEASGRIAALQSGGVDIAQGIPSDQVASLINDFNIVDKVEPGSWQMTIYQEAGPLNDKRVRQALNYAVDKELLLEAVMGGYGAVSQGQVVPEGVTGYCPDVKAYPYDPEKAKALLAEAGYAPGELTFDFQSPSGFVTNDRALAEATAAMLSEVGVNTNIKFLELSTFQDAYRNQSKRAPIFAWRLTTAPFMTADLSARWYLSGATTHPTGYSNPQFDQDYATWQSEGEEKGLAALCNGIALVREDAPTLFGLNLPVLYASNKNVTGFELGVEGDPRFEAVEVGN</sequence>
<dbReference type="GO" id="GO:0015833">
    <property type="term" value="P:peptide transport"/>
    <property type="evidence" value="ECO:0007669"/>
    <property type="project" value="TreeGrafter"/>
</dbReference>
<evidence type="ECO:0000259" key="6">
    <source>
        <dbReference type="Pfam" id="PF00496"/>
    </source>
</evidence>
<evidence type="ECO:0000256" key="2">
    <source>
        <dbReference type="ARBA" id="ARBA00005695"/>
    </source>
</evidence>
<evidence type="ECO:0000256" key="5">
    <source>
        <dbReference type="SAM" id="SignalP"/>
    </source>
</evidence>
<dbReference type="PANTHER" id="PTHR30290">
    <property type="entry name" value="PERIPLASMIC BINDING COMPONENT OF ABC TRANSPORTER"/>
    <property type="match status" value="1"/>
</dbReference>
<keyword evidence="3" id="KW-0813">Transport</keyword>
<comment type="caution">
    <text evidence="7">The sequence shown here is derived from an EMBL/GenBank/DDBJ whole genome shotgun (WGS) entry which is preliminary data.</text>
</comment>
<dbReference type="PANTHER" id="PTHR30290:SF10">
    <property type="entry name" value="PERIPLASMIC OLIGOPEPTIDE-BINDING PROTEIN-RELATED"/>
    <property type="match status" value="1"/>
</dbReference>
<reference evidence="7 8" key="1">
    <citation type="submission" date="2014-08" db="EMBL/GenBank/DDBJ databases">
        <authorList>
            <person name="Hassan Y.I."/>
            <person name="Lepp D."/>
            <person name="Zhou T."/>
        </authorList>
    </citation>
    <scope>NUCLEOTIDE SEQUENCE [LARGE SCALE GENOMIC DNA]</scope>
    <source>
        <strain evidence="7 8">IFO13584</strain>
    </source>
</reference>
<dbReference type="STRING" id="46914.JP75_18665"/>
<dbReference type="GO" id="GO:0030288">
    <property type="term" value="C:outer membrane-bounded periplasmic space"/>
    <property type="evidence" value="ECO:0007669"/>
    <property type="project" value="UniProtKB-ARBA"/>
</dbReference>
<dbReference type="OrthoDB" id="9803988at2"/>
<keyword evidence="4 5" id="KW-0732">Signal</keyword>
<dbReference type="Pfam" id="PF00496">
    <property type="entry name" value="SBP_bac_5"/>
    <property type="match status" value="1"/>
</dbReference>
<dbReference type="CDD" id="cd00995">
    <property type="entry name" value="PBP2_NikA_DppA_OppA_like"/>
    <property type="match status" value="1"/>
</dbReference>
<dbReference type="AlphaFoldDB" id="A0A087LYW9"/>
<dbReference type="Proteomes" id="UP000028981">
    <property type="component" value="Unassembled WGS sequence"/>
</dbReference>
<dbReference type="InterPro" id="IPR000914">
    <property type="entry name" value="SBP_5_dom"/>
</dbReference>
<comment type="subcellular location">
    <subcellularLocation>
        <location evidence="1">Periplasm</location>
    </subcellularLocation>
</comment>
<evidence type="ECO:0000256" key="1">
    <source>
        <dbReference type="ARBA" id="ARBA00004418"/>
    </source>
</evidence>
<dbReference type="RefSeq" id="WP_035085734.1">
    <property type="nucleotide sequence ID" value="NZ_JQGC01000019.1"/>
</dbReference>
<dbReference type="Gene3D" id="3.40.190.10">
    <property type="entry name" value="Periplasmic binding protein-like II"/>
    <property type="match status" value="1"/>
</dbReference>
<dbReference type="Gene3D" id="3.10.105.10">
    <property type="entry name" value="Dipeptide-binding Protein, Domain 3"/>
    <property type="match status" value="1"/>
</dbReference>
<dbReference type="InterPro" id="IPR039424">
    <property type="entry name" value="SBP_5"/>
</dbReference>
<evidence type="ECO:0000313" key="7">
    <source>
        <dbReference type="EMBL" id="KFL29822.1"/>
    </source>
</evidence>
<dbReference type="PIRSF" id="PIRSF002741">
    <property type="entry name" value="MppA"/>
    <property type="match status" value="1"/>
</dbReference>
<protein>
    <recommendedName>
        <fullName evidence="6">Solute-binding protein family 5 domain-containing protein</fullName>
    </recommendedName>
</protein>
<keyword evidence="8" id="KW-1185">Reference proteome</keyword>
<feature type="signal peptide" evidence="5">
    <location>
        <begin position="1"/>
        <end position="26"/>
    </location>
</feature>
<dbReference type="GO" id="GO:0043190">
    <property type="term" value="C:ATP-binding cassette (ABC) transporter complex"/>
    <property type="evidence" value="ECO:0007669"/>
    <property type="project" value="InterPro"/>
</dbReference>
<evidence type="ECO:0000256" key="4">
    <source>
        <dbReference type="ARBA" id="ARBA00022729"/>
    </source>
</evidence>
<comment type="similarity">
    <text evidence="2">Belongs to the bacterial solute-binding protein 5 family.</text>
</comment>
<feature type="domain" description="Solute-binding protein family 5" evidence="6">
    <location>
        <begin position="78"/>
        <end position="426"/>
    </location>
</feature>
<evidence type="ECO:0000313" key="8">
    <source>
        <dbReference type="Proteomes" id="UP000028981"/>
    </source>
</evidence>
<proteinExistence type="inferred from homology"/>
<name>A0A087LYW9_9HYPH</name>
<organism evidence="7 8">
    <name type="scientific">Devosia riboflavina</name>
    <dbReference type="NCBI Taxonomy" id="46914"/>
    <lineage>
        <taxon>Bacteria</taxon>
        <taxon>Pseudomonadati</taxon>
        <taxon>Pseudomonadota</taxon>
        <taxon>Alphaproteobacteria</taxon>
        <taxon>Hyphomicrobiales</taxon>
        <taxon>Devosiaceae</taxon>
        <taxon>Devosia</taxon>
    </lineage>
</organism>
<evidence type="ECO:0000256" key="3">
    <source>
        <dbReference type="ARBA" id="ARBA00022448"/>
    </source>
</evidence>
<feature type="chain" id="PRO_5001825740" description="Solute-binding protein family 5 domain-containing protein" evidence="5">
    <location>
        <begin position="27"/>
        <end position="510"/>
    </location>
</feature>
<accession>A0A087LYW9</accession>
<dbReference type="GO" id="GO:1904680">
    <property type="term" value="F:peptide transmembrane transporter activity"/>
    <property type="evidence" value="ECO:0007669"/>
    <property type="project" value="TreeGrafter"/>
</dbReference>
<dbReference type="Gene3D" id="3.90.76.10">
    <property type="entry name" value="Dipeptide-binding Protein, Domain 1"/>
    <property type="match status" value="1"/>
</dbReference>
<dbReference type="SUPFAM" id="SSF53850">
    <property type="entry name" value="Periplasmic binding protein-like II"/>
    <property type="match status" value="1"/>
</dbReference>
<dbReference type="InterPro" id="IPR030678">
    <property type="entry name" value="Peptide/Ni-bd"/>
</dbReference>